<evidence type="ECO:0000256" key="1">
    <source>
        <dbReference type="SAM" id="Coils"/>
    </source>
</evidence>
<feature type="region of interest" description="Disordered" evidence="2">
    <location>
        <begin position="417"/>
        <end position="453"/>
    </location>
</feature>
<feature type="compositionally biased region" description="Acidic residues" evidence="2">
    <location>
        <begin position="323"/>
        <end position="344"/>
    </location>
</feature>
<feature type="compositionally biased region" description="Acidic residues" evidence="2">
    <location>
        <begin position="250"/>
        <end position="270"/>
    </location>
</feature>
<protein>
    <submittedName>
        <fullName evidence="3">Uncharacterized protein</fullName>
    </submittedName>
</protein>
<evidence type="ECO:0000313" key="4">
    <source>
        <dbReference type="Proteomes" id="UP000221250"/>
    </source>
</evidence>
<evidence type="ECO:0000313" key="3">
    <source>
        <dbReference type="EMBL" id="AQT28787.1"/>
    </source>
</evidence>
<gene>
    <name evidence="3" type="ORF">YOLOSWAG_318</name>
</gene>
<feature type="coiled-coil region" evidence="1">
    <location>
        <begin position="352"/>
        <end position="396"/>
    </location>
</feature>
<feature type="region of interest" description="Disordered" evidence="2">
    <location>
        <begin position="321"/>
        <end position="344"/>
    </location>
</feature>
<name>A0A1S6L3N3_9CAUD</name>
<feature type="region of interest" description="Disordered" evidence="2">
    <location>
        <begin position="239"/>
        <end position="270"/>
    </location>
</feature>
<evidence type="ECO:0000256" key="2">
    <source>
        <dbReference type="SAM" id="MobiDB-lite"/>
    </source>
</evidence>
<proteinExistence type="predicted"/>
<dbReference type="EMBL" id="KY448244">
    <property type="protein sequence ID" value="AQT28787.1"/>
    <property type="molecule type" value="Genomic_DNA"/>
</dbReference>
<reference evidence="3 4" key="1">
    <citation type="submission" date="2017-01" db="EMBL/GenBank/DDBJ databases">
        <authorList>
            <person name="Mah S.A."/>
            <person name="Swanson W.J."/>
            <person name="Moy G.W."/>
            <person name="Vacquier V.D."/>
        </authorList>
    </citation>
    <scope>NUCLEOTIDE SEQUENCE [LARGE SCALE GENOMIC DNA]</scope>
</reference>
<sequence length="993" mass="109062">MTDQNTNGSAKSSAEEQQRVIDQNRHNTAAASQDKTALFVVLAPTNADNEVSNVDCKGDFFARQLETKAIDRLPDMLSHVSQGLKAQHSAYDLLLPQNGVPTSIDARVQLNEQYDAKIVRYTVNVSKSALMQRLSMAIFDVAGDRNIYDVAAQYGIHAIVLSDDKQAVNVLRELESQLVASKADFNSVIDIDDDALNTVLINVNTLPANPSVLIEGVRRTFAIQNANGQLLAPSKIGEQTVVDKNNGPVDLDEDNFESVDQDNEQSDEEEVATGRALLGYQADSLTQEQKIEALTAIDYDCSEMDEEAIDEAFLVEQEKFLDSEDEDSEEESDEESEEAEDFDAAGEITAILEQYGDDRDQIKRLVRAAELKVLVADTAETLAAKLIAHVEDMNEEQFAEFLTDLIAAVEGKPVDVAPLNEWFDDTDSTDEEEDEESEDEDEQDEDEDEDEQQSAIDAITDPLDYFDYAGGDLTPEQRISAVEAMGHSTEGLNIIKVMKLFNRLKEEVSPETLDEEDEQDALQVQADLDEEEEIADESEDVVKARAYLAAAAADDLSIIAELVGADATDLDEEQTIEAVLFEGDIDNLIAAADTYGVEADSDISYWELLVAFLESYFSEDDSEEADFGQDEPQSENESILAQAGVENNSNPLGIEAVSGADNSGSLKFLRNAHNSPAGTLMSVDMPQSLIINFTLTDRASFEEFNEELQDVDGLNYRFPFVRPKKANKAQGAMYQPAASLIEIMEQTATSRFMVDTNQFDVGQFSEALNASLATSVENNLYDGLLEPGANPHEEGLKLGDFVDDEELTDDEIAPEYWDEFQGADLPMHGIINGFVGVRPVQIEELHSVLCLGVLNVAVPGIWELDRNKVGELLDGAINAVKSLLAPNNNIKVHVGFTLSSASLIVDDTLMHVVNHLRDQEMLYSYSSADCALFADNEDVLEAAASLDNSERLPLELLSTGFAGKTFENGGDLTILVPCFEIDADEDEDEADEE</sequence>
<feature type="compositionally biased region" description="Acidic residues" evidence="2">
    <location>
        <begin position="422"/>
        <end position="452"/>
    </location>
</feature>
<dbReference type="Proteomes" id="UP000221250">
    <property type="component" value="Segment"/>
</dbReference>
<organism evidence="3 4">
    <name type="scientific">Erwinia phage vB_EamM_Yoloswag</name>
    <dbReference type="NCBI Taxonomy" id="1958956"/>
    <lineage>
        <taxon>Viruses</taxon>
        <taxon>Duplodnaviria</taxon>
        <taxon>Heunggongvirae</taxon>
        <taxon>Uroviricota</taxon>
        <taxon>Caudoviricetes</taxon>
        <taxon>Yoloswagvirus</taxon>
        <taxon>Yoloswagvirus yoloswag</taxon>
    </lineage>
</organism>
<keyword evidence="4" id="KW-1185">Reference proteome</keyword>
<keyword evidence="1" id="KW-0175">Coiled coil</keyword>
<accession>A0A1S6L3N3</accession>